<evidence type="ECO:0000313" key="1">
    <source>
        <dbReference type="EMBL" id="MDP9766041.1"/>
    </source>
</evidence>
<dbReference type="RefSeq" id="WP_307468817.1">
    <property type="nucleotide sequence ID" value="NZ_JAURUR010000018.1"/>
</dbReference>
<gene>
    <name evidence="1" type="ORF">QO006_003502</name>
</gene>
<sequence length="137" mass="14520">MMTSSAAHRLPPTDLLDPDGFEDPCFLVVDHLEFADVSAVPEVQVLEGGQVLTFRFGNGYGAVVARQDHLPALTAFEFCVLDCTPPAVRPTFDTPVASALLAGLSHGAVGGLLRQAQALPRHPALQAADAALRDELF</sequence>
<name>A0ABT9MHJ8_9DEIO</name>
<organism evidence="1 2">
    <name type="scientific">Deinococcus enclensis</name>
    <dbReference type="NCBI Taxonomy" id="1049582"/>
    <lineage>
        <taxon>Bacteria</taxon>
        <taxon>Thermotogati</taxon>
        <taxon>Deinococcota</taxon>
        <taxon>Deinococci</taxon>
        <taxon>Deinococcales</taxon>
        <taxon>Deinococcaceae</taxon>
        <taxon>Deinococcus</taxon>
    </lineage>
</organism>
<evidence type="ECO:0000313" key="2">
    <source>
        <dbReference type="Proteomes" id="UP001232163"/>
    </source>
</evidence>
<dbReference type="Proteomes" id="UP001232163">
    <property type="component" value="Unassembled WGS sequence"/>
</dbReference>
<comment type="caution">
    <text evidence="1">The sequence shown here is derived from an EMBL/GenBank/DDBJ whole genome shotgun (WGS) entry which is preliminary data.</text>
</comment>
<proteinExistence type="predicted"/>
<dbReference type="EMBL" id="JAURUR010000018">
    <property type="protein sequence ID" value="MDP9766041.1"/>
    <property type="molecule type" value="Genomic_DNA"/>
</dbReference>
<reference evidence="1 2" key="1">
    <citation type="submission" date="2023-07" db="EMBL/GenBank/DDBJ databases">
        <title>Genomic Encyclopedia of Type Strains, Phase IV (KMG-IV): sequencing the most valuable type-strain genomes for metagenomic binning, comparative biology and taxonomic classification.</title>
        <authorList>
            <person name="Goeker M."/>
        </authorList>
    </citation>
    <scope>NUCLEOTIDE SEQUENCE [LARGE SCALE GENOMIC DNA]</scope>
    <source>
        <strain evidence="1 2">NIO-1023</strain>
    </source>
</reference>
<protein>
    <submittedName>
        <fullName evidence="1">Uncharacterized protein</fullName>
    </submittedName>
</protein>
<keyword evidence="2" id="KW-1185">Reference proteome</keyword>
<accession>A0ABT9MHJ8</accession>